<comment type="subcellular location">
    <subcellularLocation>
        <location evidence="1">Membrane</location>
        <topology evidence="1">Multi-pass membrane protein</topology>
    </subcellularLocation>
</comment>
<dbReference type="RefSeq" id="WP_186864116.1">
    <property type="nucleotide sequence ID" value="NZ_JACOGC010000008.1"/>
</dbReference>
<evidence type="ECO:0000259" key="7">
    <source>
        <dbReference type="Pfam" id="PF00892"/>
    </source>
</evidence>
<evidence type="ECO:0000256" key="4">
    <source>
        <dbReference type="ARBA" id="ARBA00022989"/>
    </source>
</evidence>
<keyword evidence="9" id="KW-1185">Reference proteome</keyword>
<dbReference type="PANTHER" id="PTHR32322">
    <property type="entry name" value="INNER MEMBRANE TRANSPORTER"/>
    <property type="match status" value="1"/>
</dbReference>
<evidence type="ECO:0000313" key="9">
    <source>
        <dbReference type="Proteomes" id="UP000613113"/>
    </source>
</evidence>
<evidence type="ECO:0000256" key="2">
    <source>
        <dbReference type="ARBA" id="ARBA00007362"/>
    </source>
</evidence>
<evidence type="ECO:0000256" key="6">
    <source>
        <dbReference type="SAM" id="Phobius"/>
    </source>
</evidence>
<dbReference type="PANTHER" id="PTHR32322:SF2">
    <property type="entry name" value="EAMA DOMAIN-CONTAINING PROTEIN"/>
    <property type="match status" value="1"/>
</dbReference>
<comment type="similarity">
    <text evidence="2">Belongs to the EamA transporter family.</text>
</comment>
<reference evidence="8 9" key="1">
    <citation type="submission" date="2020-08" db="EMBL/GenBank/DDBJ databases">
        <title>Novel species isolated from subtropical streams in China.</title>
        <authorList>
            <person name="Lu H."/>
        </authorList>
    </citation>
    <scope>NUCLEOTIDE SEQUENCE [LARGE SCALE GENOMIC DNA]</scope>
    <source>
        <strain evidence="8 9">FT31W</strain>
    </source>
</reference>
<feature type="domain" description="EamA" evidence="7">
    <location>
        <begin position="160"/>
        <end position="289"/>
    </location>
</feature>
<feature type="transmembrane region" description="Helical" evidence="6">
    <location>
        <begin position="21"/>
        <end position="41"/>
    </location>
</feature>
<proteinExistence type="inferred from homology"/>
<evidence type="ECO:0000256" key="1">
    <source>
        <dbReference type="ARBA" id="ARBA00004141"/>
    </source>
</evidence>
<feature type="transmembrane region" description="Helical" evidence="6">
    <location>
        <begin position="189"/>
        <end position="211"/>
    </location>
</feature>
<feature type="transmembrane region" description="Helical" evidence="6">
    <location>
        <begin position="223"/>
        <end position="242"/>
    </location>
</feature>
<keyword evidence="5 6" id="KW-0472">Membrane</keyword>
<feature type="transmembrane region" description="Helical" evidence="6">
    <location>
        <begin position="47"/>
        <end position="66"/>
    </location>
</feature>
<dbReference type="SUPFAM" id="SSF103481">
    <property type="entry name" value="Multidrug resistance efflux transporter EmrE"/>
    <property type="match status" value="2"/>
</dbReference>
<dbReference type="EMBL" id="JACOGC010000008">
    <property type="protein sequence ID" value="MBC3886547.1"/>
    <property type="molecule type" value="Genomic_DNA"/>
</dbReference>
<dbReference type="InterPro" id="IPR037185">
    <property type="entry name" value="EmrE-like"/>
</dbReference>
<comment type="caution">
    <text evidence="8">The sequence shown here is derived from an EMBL/GenBank/DDBJ whole genome shotgun (WGS) entry which is preliminary data.</text>
</comment>
<feature type="domain" description="EamA" evidence="7">
    <location>
        <begin position="19"/>
        <end position="142"/>
    </location>
</feature>
<dbReference type="InterPro" id="IPR000620">
    <property type="entry name" value="EamA_dom"/>
</dbReference>
<gene>
    <name evidence="8" type="ORF">H8K27_15570</name>
</gene>
<evidence type="ECO:0000313" key="8">
    <source>
        <dbReference type="EMBL" id="MBC3886547.1"/>
    </source>
</evidence>
<accession>A0ABR6YRK8</accession>
<keyword evidence="3 6" id="KW-0812">Transmembrane</keyword>
<protein>
    <submittedName>
        <fullName evidence="8">DMT family transporter</fullName>
    </submittedName>
</protein>
<feature type="transmembrane region" description="Helical" evidence="6">
    <location>
        <begin position="105"/>
        <end position="125"/>
    </location>
</feature>
<evidence type="ECO:0000256" key="5">
    <source>
        <dbReference type="ARBA" id="ARBA00023136"/>
    </source>
</evidence>
<keyword evidence="4 6" id="KW-1133">Transmembrane helix</keyword>
<name>A0ABR6YRK8_9BURK</name>
<sequence>MAAHNEAHSEASARLESHGMWLGLAGVMIFSLTLPFTRLAVAELPPLFVACGRAVVAGLLSAALLWQQRVAFPDAAQCRALLLSGAGVILGFPILTSVAMQTVPAAHGAIVLGILPLATALFAALRFHERPSAGFWIMAVLGSSLVVGFAWLQGAGHWHWADLALAGAVAAAAYGYAEGGRLSQTMGGWQVISWALVLLLPLNLLVTVWVAGSHVISASPLAWSGFAYVSVFSMFIGFLFWYKGLATGGIARVGQIQLLQPFLSLLGAAVLLGEPLSWVNAGFALAVMATVGAGRRMKIQR</sequence>
<organism evidence="8 9">
    <name type="scientific">Undibacterium griseum</name>
    <dbReference type="NCBI Taxonomy" id="2762295"/>
    <lineage>
        <taxon>Bacteria</taxon>
        <taxon>Pseudomonadati</taxon>
        <taxon>Pseudomonadota</taxon>
        <taxon>Betaproteobacteria</taxon>
        <taxon>Burkholderiales</taxon>
        <taxon>Oxalobacteraceae</taxon>
        <taxon>Undibacterium</taxon>
    </lineage>
</organism>
<dbReference type="Proteomes" id="UP000613113">
    <property type="component" value="Unassembled WGS sequence"/>
</dbReference>
<feature type="transmembrane region" description="Helical" evidence="6">
    <location>
        <begin position="78"/>
        <end position="99"/>
    </location>
</feature>
<evidence type="ECO:0000256" key="3">
    <source>
        <dbReference type="ARBA" id="ARBA00022692"/>
    </source>
</evidence>
<feature type="transmembrane region" description="Helical" evidence="6">
    <location>
        <begin position="132"/>
        <end position="152"/>
    </location>
</feature>
<dbReference type="Pfam" id="PF00892">
    <property type="entry name" value="EamA"/>
    <property type="match status" value="2"/>
</dbReference>
<dbReference type="InterPro" id="IPR050638">
    <property type="entry name" value="AA-Vitamin_Transporters"/>
</dbReference>